<dbReference type="AlphaFoldDB" id="A0A117Q0I6"/>
<reference evidence="1 2" key="1">
    <citation type="submission" date="2015-10" db="EMBL/GenBank/DDBJ databases">
        <title>Draft genome sequence of Streptomyces yokosukanensis DSM 40224, type strain for the species Streptomyces yokosukanensis.</title>
        <authorList>
            <person name="Ruckert C."/>
            <person name="Winkler A."/>
            <person name="Kalinowski J."/>
            <person name="Kampfer P."/>
            <person name="Glaeser S."/>
        </authorList>
    </citation>
    <scope>NUCLEOTIDE SEQUENCE [LARGE SCALE GENOMIC DNA]</scope>
    <source>
        <strain evidence="1 2">DSM 40224</strain>
    </source>
</reference>
<protein>
    <submittedName>
        <fullName evidence="1">Uncharacterized protein</fullName>
    </submittedName>
</protein>
<dbReference type="EMBL" id="LMWN01000044">
    <property type="protein sequence ID" value="KUN01124.1"/>
    <property type="molecule type" value="Genomic_DNA"/>
</dbReference>
<keyword evidence="2" id="KW-1185">Reference proteome</keyword>
<dbReference type="STRING" id="67386.AQI95_32110"/>
<sequence>MRGRRPEPGIRSTGSRDFGAYLDFLAVDCERACGATSAARPAVLAWGNRTVDEFLLGWARLLGPRAGHGIAVPEEAPGEPGWRGLARLVDAARTASPDDDRGPTGSGIARDDVVSAQDLRGYLGAQRPVRLAGRLVVVGRGRRAGPRPARTGHLALHRLQLGAAQGYE</sequence>
<comment type="caution">
    <text evidence="1">The sequence shown here is derived from an EMBL/GenBank/DDBJ whole genome shotgun (WGS) entry which is preliminary data.</text>
</comment>
<accession>A0A117Q0I6</accession>
<proteinExistence type="predicted"/>
<organism evidence="1 2">
    <name type="scientific">Streptomyces yokosukanensis</name>
    <dbReference type="NCBI Taxonomy" id="67386"/>
    <lineage>
        <taxon>Bacteria</taxon>
        <taxon>Bacillati</taxon>
        <taxon>Actinomycetota</taxon>
        <taxon>Actinomycetes</taxon>
        <taxon>Kitasatosporales</taxon>
        <taxon>Streptomycetaceae</taxon>
        <taxon>Streptomyces</taxon>
    </lineage>
</organism>
<dbReference type="Proteomes" id="UP000053127">
    <property type="component" value="Unassembled WGS sequence"/>
</dbReference>
<gene>
    <name evidence="1" type="ORF">AQI95_32110</name>
</gene>
<name>A0A117Q0I6_9ACTN</name>
<evidence type="ECO:0000313" key="2">
    <source>
        <dbReference type="Proteomes" id="UP000053127"/>
    </source>
</evidence>
<evidence type="ECO:0000313" key="1">
    <source>
        <dbReference type="EMBL" id="KUN01124.1"/>
    </source>
</evidence>